<feature type="compositionally biased region" description="Low complexity" evidence="1">
    <location>
        <begin position="378"/>
        <end position="388"/>
    </location>
</feature>
<keyword evidence="4" id="KW-1185">Reference proteome</keyword>
<sequence length="438" mass="46678">MRYHSGFALLVLSCAVASTAPPATIPDYVKTYAPLVYLDQNEVFFPSDIGAQVVNTFPDVNFTTLRNASSNLSLDNLAELNSLGPCTSTSSCEIFLTSKTDVTRNPSYLFGVLPDPHTFKTAGAISSAVIVHDHGNGVVDAFYMYFYAFNQGLQIIGQVQGDHVGDWEHSAIRFQDGKPISVWLSQHDFGQAFTYNALLKNGSRPIIYSAIGSHANFAVSGTHSRNESIPGGPVMNVSSITLDDFTSNGAIWDPLLSTYYYTFTPSSPSNGTFTPGDSSTPVSWLYYLGHWGDKQYPDSDPRQVDLLNLHLSFKFSDGPTGPLAKGLDRSEICPDRTTGSCVTSTALPAVSGTSISVTVTRTTATATATGGGGGVSGTGRSSVPSASLVPSPGAAGHVQLVMGAVLLQFFTVKRLKQFYARSSEKANSAQEEVPNSAM</sequence>
<dbReference type="GO" id="GO:0006623">
    <property type="term" value="P:protein targeting to vacuole"/>
    <property type="evidence" value="ECO:0007669"/>
    <property type="project" value="TreeGrafter"/>
</dbReference>
<proteinExistence type="predicted"/>
<dbReference type="Proteomes" id="UP000258309">
    <property type="component" value="Unassembled WGS sequence"/>
</dbReference>
<dbReference type="EMBL" id="NCSJ02000260">
    <property type="protein sequence ID" value="RFU26467.1"/>
    <property type="molecule type" value="Genomic_DNA"/>
</dbReference>
<dbReference type="AlphaFoldDB" id="A0A3E2GZL8"/>
<dbReference type="STRING" id="5539.A0A3E2GZL8"/>
<evidence type="ECO:0000313" key="4">
    <source>
        <dbReference type="Proteomes" id="UP000258309"/>
    </source>
</evidence>
<feature type="chain" id="PRO_5017823575" description="Vacuolar protein sorting-associated protein TDA6" evidence="2">
    <location>
        <begin position="20"/>
        <end position="438"/>
    </location>
</feature>
<dbReference type="PANTHER" id="PTHR48220">
    <property type="match status" value="1"/>
</dbReference>
<evidence type="ECO:0000313" key="3">
    <source>
        <dbReference type="EMBL" id="RFU26467.1"/>
    </source>
</evidence>
<dbReference type="OrthoDB" id="188042at2759"/>
<reference evidence="3 4" key="1">
    <citation type="submission" date="2018-05" db="EMBL/GenBank/DDBJ databases">
        <title>Draft genome sequence of Scytalidium lignicola DSM 105466, a ubiquitous saprotrophic fungus.</title>
        <authorList>
            <person name="Buettner E."/>
            <person name="Gebauer A.M."/>
            <person name="Hofrichter M."/>
            <person name="Liers C."/>
            <person name="Kellner H."/>
        </authorList>
    </citation>
    <scope>NUCLEOTIDE SEQUENCE [LARGE SCALE GENOMIC DNA]</scope>
    <source>
        <strain evidence="3 4">DSM 105466</strain>
    </source>
</reference>
<feature type="region of interest" description="Disordered" evidence="1">
    <location>
        <begin position="365"/>
        <end position="388"/>
    </location>
</feature>
<evidence type="ECO:0000256" key="2">
    <source>
        <dbReference type="SAM" id="SignalP"/>
    </source>
</evidence>
<evidence type="ECO:0000256" key="1">
    <source>
        <dbReference type="SAM" id="MobiDB-lite"/>
    </source>
</evidence>
<accession>A0A3E2GZL8</accession>
<dbReference type="InterPro" id="IPR053102">
    <property type="entry name" value="VPS_Associated"/>
</dbReference>
<dbReference type="InterPro" id="IPR009291">
    <property type="entry name" value="Vps62"/>
</dbReference>
<dbReference type="PANTHER" id="PTHR48220:SF1">
    <property type="entry name" value="VACUOLAR PROTEIN SORTING-ASSOCIATED PROTEIN 62-RELATED"/>
    <property type="match status" value="1"/>
</dbReference>
<dbReference type="GO" id="GO:0000329">
    <property type="term" value="C:fungal-type vacuole membrane"/>
    <property type="evidence" value="ECO:0007669"/>
    <property type="project" value="TreeGrafter"/>
</dbReference>
<feature type="non-terminal residue" evidence="3">
    <location>
        <position position="1"/>
    </location>
</feature>
<feature type="signal peptide" evidence="2">
    <location>
        <begin position="1"/>
        <end position="19"/>
    </location>
</feature>
<evidence type="ECO:0008006" key="5">
    <source>
        <dbReference type="Google" id="ProtNLM"/>
    </source>
</evidence>
<gene>
    <name evidence="3" type="ORF">B7463_g9875</name>
</gene>
<dbReference type="Pfam" id="PF06101">
    <property type="entry name" value="Vps62"/>
    <property type="match status" value="1"/>
</dbReference>
<name>A0A3E2GZL8_SCYLI</name>
<comment type="caution">
    <text evidence="3">The sequence shown here is derived from an EMBL/GenBank/DDBJ whole genome shotgun (WGS) entry which is preliminary data.</text>
</comment>
<dbReference type="OMA" id="LMEFFTN"/>
<protein>
    <recommendedName>
        <fullName evidence="5">Vacuolar protein sorting-associated protein TDA6</fullName>
    </recommendedName>
</protein>
<organism evidence="3 4">
    <name type="scientific">Scytalidium lignicola</name>
    <name type="common">Hyphomycete</name>
    <dbReference type="NCBI Taxonomy" id="5539"/>
    <lineage>
        <taxon>Eukaryota</taxon>
        <taxon>Fungi</taxon>
        <taxon>Dikarya</taxon>
        <taxon>Ascomycota</taxon>
        <taxon>Pezizomycotina</taxon>
        <taxon>Leotiomycetes</taxon>
        <taxon>Leotiomycetes incertae sedis</taxon>
        <taxon>Scytalidium</taxon>
    </lineage>
</organism>
<feature type="non-terminal residue" evidence="3">
    <location>
        <position position="438"/>
    </location>
</feature>
<keyword evidence="2" id="KW-0732">Signal</keyword>